<feature type="transmembrane region" description="Helical" evidence="8">
    <location>
        <begin position="1941"/>
        <end position="1963"/>
    </location>
</feature>
<comment type="caution">
    <text evidence="9">The sequence shown here is derived from an EMBL/GenBank/DDBJ whole genome shotgun (WGS) entry which is preliminary data.</text>
</comment>
<dbReference type="GO" id="GO:0012505">
    <property type="term" value="C:endomembrane system"/>
    <property type="evidence" value="ECO:0007669"/>
    <property type="project" value="UniProtKB-SubCell"/>
</dbReference>
<feature type="transmembrane region" description="Helical" evidence="8">
    <location>
        <begin position="1358"/>
        <end position="1379"/>
    </location>
</feature>
<evidence type="ECO:0000256" key="4">
    <source>
        <dbReference type="ARBA" id="ARBA00022692"/>
    </source>
</evidence>
<accession>A0A9P1GFC7</accession>
<feature type="transmembrane region" description="Helical" evidence="8">
    <location>
        <begin position="1021"/>
        <end position="1044"/>
    </location>
</feature>
<evidence type="ECO:0000313" key="10">
    <source>
        <dbReference type="EMBL" id="CAL1164398.1"/>
    </source>
</evidence>
<dbReference type="Pfam" id="PF00860">
    <property type="entry name" value="Xan_ur_permease"/>
    <property type="match status" value="2"/>
</dbReference>
<evidence type="ECO:0000313" key="9">
    <source>
        <dbReference type="EMBL" id="CAI4011023.1"/>
    </source>
</evidence>
<dbReference type="OrthoDB" id="431212at2759"/>
<feature type="transmembrane region" description="Helical" evidence="8">
    <location>
        <begin position="1567"/>
        <end position="1585"/>
    </location>
</feature>
<feature type="transmembrane region" description="Helical" evidence="8">
    <location>
        <begin position="1838"/>
        <end position="1862"/>
    </location>
</feature>
<feature type="transmembrane region" description="Helical" evidence="8">
    <location>
        <begin position="1874"/>
        <end position="1895"/>
    </location>
</feature>
<dbReference type="InterPro" id="IPR006043">
    <property type="entry name" value="NCS2"/>
</dbReference>
<comment type="subcellular location">
    <subcellularLocation>
        <location evidence="1">Endomembrane system</location>
        <topology evidence="1">Multi-pass membrane protein</topology>
    </subcellularLocation>
</comment>
<keyword evidence="6 8" id="KW-0472">Membrane</keyword>
<gene>
    <name evidence="9" type="ORF">C1SCF055_LOCUS36231</name>
</gene>
<feature type="transmembrane region" description="Helical" evidence="8">
    <location>
        <begin position="1179"/>
        <end position="1197"/>
    </location>
</feature>
<feature type="transmembrane region" description="Helical" evidence="8">
    <location>
        <begin position="1592"/>
        <end position="1612"/>
    </location>
</feature>
<keyword evidence="3" id="KW-0813">Transport</keyword>
<protein>
    <submittedName>
        <fullName evidence="11">Adenine/guanine permease AZG1 (AzgA-homolog protein) (Protein AZAGUANINE RESISTANT 1) (AtAzg1)</fullName>
    </submittedName>
</protein>
<dbReference type="InterPro" id="IPR045018">
    <property type="entry name" value="Azg-like"/>
</dbReference>
<feature type="transmembrane region" description="Helical" evidence="8">
    <location>
        <begin position="1051"/>
        <end position="1072"/>
    </location>
</feature>
<evidence type="ECO:0000256" key="2">
    <source>
        <dbReference type="ARBA" id="ARBA00005697"/>
    </source>
</evidence>
<keyword evidence="5 8" id="KW-1133">Transmembrane helix</keyword>
<dbReference type="GO" id="GO:0005886">
    <property type="term" value="C:plasma membrane"/>
    <property type="evidence" value="ECO:0007669"/>
    <property type="project" value="TreeGrafter"/>
</dbReference>
<reference evidence="9" key="1">
    <citation type="submission" date="2022-10" db="EMBL/GenBank/DDBJ databases">
        <authorList>
            <person name="Chen Y."/>
            <person name="Dougan E. K."/>
            <person name="Chan C."/>
            <person name="Rhodes N."/>
            <person name="Thang M."/>
        </authorList>
    </citation>
    <scope>NUCLEOTIDE SEQUENCE</scope>
</reference>
<evidence type="ECO:0000256" key="7">
    <source>
        <dbReference type="SAM" id="MobiDB-lite"/>
    </source>
</evidence>
<feature type="transmembrane region" description="Helical" evidence="8">
    <location>
        <begin position="1695"/>
        <end position="1713"/>
    </location>
</feature>
<evidence type="ECO:0000256" key="5">
    <source>
        <dbReference type="ARBA" id="ARBA00022989"/>
    </source>
</evidence>
<dbReference type="PANTHER" id="PTHR43337">
    <property type="entry name" value="XANTHINE/URACIL PERMEASE C887.17-RELATED"/>
    <property type="match status" value="1"/>
</dbReference>
<feature type="transmembrane region" description="Helical" evidence="8">
    <location>
        <begin position="1425"/>
        <end position="1447"/>
    </location>
</feature>
<feature type="transmembrane region" description="Helical" evidence="8">
    <location>
        <begin position="1535"/>
        <end position="1561"/>
    </location>
</feature>
<proteinExistence type="inferred from homology"/>
<feature type="transmembrane region" description="Helical" evidence="8">
    <location>
        <begin position="1136"/>
        <end position="1159"/>
    </location>
</feature>
<dbReference type="PANTHER" id="PTHR43337:SF1">
    <property type="entry name" value="XANTHINE_URACIL PERMEASE C887.17-RELATED"/>
    <property type="match status" value="1"/>
</dbReference>
<organism evidence="9">
    <name type="scientific">Cladocopium goreaui</name>
    <dbReference type="NCBI Taxonomy" id="2562237"/>
    <lineage>
        <taxon>Eukaryota</taxon>
        <taxon>Sar</taxon>
        <taxon>Alveolata</taxon>
        <taxon>Dinophyceae</taxon>
        <taxon>Suessiales</taxon>
        <taxon>Symbiodiniaceae</taxon>
        <taxon>Cladocopium</taxon>
    </lineage>
</organism>
<evidence type="ECO:0000256" key="8">
    <source>
        <dbReference type="SAM" id="Phobius"/>
    </source>
</evidence>
<reference evidence="10" key="2">
    <citation type="submission" date="2024-04" db="EMBL/GenBank/DDBJ databases">
        <authorList>
            <person name="Chen Y."/>
            <person name="Shah S."/>
            <person name="Dougan E. K."/>
            <person name="Thang M."/>
            <person name="Chan C."/>
        </authorList>
    </citation>
    <scope>NUCLEOTIDE SEQUENCE [LARGE SCALE GENOMIC DNA]</scope>
</reference>
<name>A0A9P1GFC7_9DINO</name>
<dbReference type="Proteomes" id="UP001152797">
    <property type="component" value="Unassembled WGS sequence"/>
</dbReference>
<evidence type="ECO:0000256" key="3">
    <source>
        <dbReference type="ARBA" id="ARBA00022448"/>
    </source>
</evidence>
<evidence type="ECO:0000256" key="1">
    <source>
        <dbReference type="ARBA" id="ARBA00004127"/>
    </source>
</evidence>
<feature type="compositionally biased region" description="Polar residues" evidence="7">
    <location>
        <begin position="2005"/>
        <end position="2015"/>
    </location>
</feature>
<dbReference type="EMBL" id="CAMXCT020005001">
    <property type="protein sequence ID" value="CAL1164398.1"/>
    <property type="molecule type" value="Genomic_DNA"/>
</dbReference>
<evidence type="ECO:0000313" key="11">
    <source>
        <dbReference type="EMBL" id="CAL4798335.1"/>
    </source>
</evidence>
<dbReference type="EMBL" id="CAMXCT010005001">
    <property type="protein sequence ID" value="CAI4011023.1"/>
    <property type="molecule type" value="Genomic_DNA"/>
</dbReference>
<feature type="transmembrane region" description="Helical" evidence="8">
    <location>
        <begin position="1322"/>
        <end position="1346"/>
    </location>
</feature>
<feature type="transmembrane region" description="Helical" evidence="8">
    <location>
        <begin position="1902"/>
        <end position="1921"/>
    </location>
</feature>
<feature type="transmembrane region" description="Helical" evidence="8">
    <location>
        <begin position="1618"/>
        <end position="1640"/>
    </location>
</feature>
<dbReference type="GO" id="GO:0005345">
    <property type="term" value="F:purine nucleobase transmembrane transporter activity"/>
    <property type="evidence" value="ECO:0007669"/>
    <property type="project" value="TreeGrafter"/>
</dbReference>
<keyword evidence="4 8" id="KW-0812">Transmembrane</keyword>
<feature type="region of interest" description="Disordered" evidence="7">
    <location>
        <begin position="1994"/>
        <end position="2015"/>
    </location>
</feature>
<feature type="transmembrane region" description="Helical" evidence="8">
    <location>
        <begin position="1102"/>
        <end position="1124"/>
    </location>
</feature>
<keyword evidence="12" id="KW-1185">Reference proteome</keyword>
<evidence type="ECO:0000313" key="12">
    <source>
        <dbReference type="Proteomes" id="UP001152797"/>
    </source>
</evidence>
<comment type="similarity">
    <text evidence="2">Belongs to the nucleobase:cation symporter-2 (NCS2) (TC 2.A.40) family. Azg-like subfamily.</text>
</comment>
<sequence length="2015" mass="221267">MQICHEELAQLPQELHQWSCKSKGEVRTGAIQPLRGIKYMDEAYDSIVDVFASHSGFVDFDDNVFISRTLQDNCLFKVCPNRDKEDDADDGSVIQFFNIFDWVAGDSRRLNEAFDERFWPRLCCGPGYDKEPHLEELPHIPDHCIAEDADRLIGKILAWMDAKENSINHSLPRPSQPLGPAKLFEKFFQIPKVASFAGIKKQDLQTMSTTQLHRKLRKVGWRFSTHLAAPELVPAPSRSVLNFFTDSQLSLNRHTFMVQVGHQIGKDRDSRILCRLRMDLPKNFLEPMRKILLDCRQNLVDQDEEQIQVQGTGAKTTFLDRLTHGGGVMGQTTRNLQNIVERLRRVEAGTSNYFMVKFKQPGVVVWAAPDHQKAWDRPGTLLFAVKLLHQPDVVVPVVVPSFDLRYPQENSWKVQKTSQMRFHDAERRIAWALEKEREAKDTESIRRSPAAPDLEDTEAVLEELDDNRDMASFNRGSHGRMATSADAFVCRLKRKAGALPFDREQSSDWYRLVLGESFPEVIDLQSNDDQVVKEFFFSKFMNLQRTLALPHESGETILKGHVNVQKVPDGKDDQGQLECNDFAVENLWTASTFFVALTLCTFTKLDHNVDCSEIYFKIQLGSDEQRTPVVGSSMPQNKIISVYHCVTFETHVPGSHELNVQVFAKGAMGFSDSLIGECKFDLEDRCLAMKWKEFRCGTNEQFLRDHLSPKSVGRFQPICSTELAGPNLPWKAPQKLSEVADGRGLEVRPSRSPGARLPLESKVICMKDTEMNVDSRVGLLRCVLEMHPQSMPEQPRSLRLQNFEIRVSIMNVDNIKVYKDFGQRNDLFVQMKYRSISLDGMETKRAEKTDIHGWAHDTASFNQRFLFPLMAPAVKCGIEFTLMDFDRGVSSADLVYYPQTFSLDRLVEMAYEDWSHGRDPVGTVAGNVVFDSWPSTTGFGPWKWGRMKLHQTDVFAETTLQTDMSDMTGVREFEEPVKSMKTKKPSMLEFMGLAGNFGHLNLSDPFDVKKRRSTYITEIRAGITTFLAMAYILPVNSGMLSLVIPGKREELVCATALAAFCGCWLMGILSNYPFMLAPGMGTNAFFTFTICLGRGLPYEAAFAAVFVAGCIFILLSITGLRTLMIRLFPEGVKESIGAGVGLFLCFIAFQSSEGMGLSVADPATLVTLNSLSPSNYDSAKLWLSIAVLCVTATLFAAKVPGAPLMGILFGTAICWIEGFCRGPEHSVFGYPFGTDGDRSAKDFHIYVPTSIVAAPSLTGLSGSLWNGFHAAVDPATAATFWTAVATFCYTDLLDSSGTFFAVAKVAGLTDKRGNLPLARQNMAYLADAIAALIGSMLGVSTVATFAESTAGVADGAKTGLASLITGTCFLLAIPIAPVVSAVPPLASGPILCLLGALMCSSVRGIDWDDYPEAMPAFVAMVTMPFTFSIGYGIIAGLLLWIAIQLLLAPLRLWRKEDPLMRCKALWAGVFVEGIEEGDTPLSDKDTDLPSEPVKSMKTKKPSMLEFMGLAGNFGHLNLSDPFDVKKRRSTYITEIRAGITTFLAMAYILPVNSGMLSLVIPGKREELVCATALAAFCGCWLMGILSNYPFMLAPGMGTNAFFTFTICLGRGLPYEAAFAAVFVAGCIFILLSITGLRTLMIRLFPEGVKESIGAGVGLYLCFIAFQSSEGMGLSVADPETLVTLNSLSPSNYDSAKLWLSIAVLCVTATLFAAKVPGAPLMGILFGTAICWIEGFCRGPEHSVFGYPFGTDGDRSAKDFHIYVPTSIVAAPSLTGLSGSLWNGFHAAVDPATAATFWTAVATFCYTDLLDSSGTFFAVAKVAGLTDKRGNLPLARQNMAYLADAIAALIGSMLGVSTVATFAESTAGVADGAKTGLASLITGTCFLLAIPIAPVVSAVPPLASGPILCLLGALMCSSVRGIDWDDYQEAMPAFVAMVTMPFTFSIGYGIIAGLLLWIAIQLLLAPLRLWRKEDPLMRCKALWAGVFVEGIEEGDTPLSDKDTDLPSESSLPHQLP</sequence>
<evidence type="ECO:0000256" key="6">
    <source>
        <dbReference type="ARBA" id="ARBA00023136"/>
    </source>
</evidence>
<dbReference type="EMBL" id="CAMXCT030005001">
    <property type="protein sequence ID" value="CAL4798335.1"/>
    <property type="molecule type" value="Genomic_DNA"/>
</dbReference>